<dbReference type="EMBL" id="JBEWLY010000023">
    <property type="protein sequence ID" value="MET1756612.1"/>
    <property type="molecule type" value="Genomic_DNA"/>
</dbReference>
<dbReference type="Gene3D" id="3.90.1300.10">
    <property type="entry name" value="Amidase signature (AS) domain"/>
    <property type="match status" value="1"/>
</dbReference>
<dbReference type="InterPro" id="IPR023631">
    <property type="entry name" value="Amidase_dom"/>
</dbReference>
<evidence type="ECO:0000313" key="3">
    <source>
        <dbReference type="Proteomes" id="UP001548713"/>
    </source>
</evidence>
<keyword evidence="3" id="KW-1185">Reference proteome</keyword>
<proteinExistence type="predicted"/>
<dbReference type="SUPFAM" id="SSF75304">
    <property type="entry name" value="Amidase signature (AS) enzymes"/>
    <property type="match status" value="1"/>
</dbReference>
<dbReference type="InterPro" id="IPR006311">
    <property type="entry name" value="TAT_signal"/>
</dbReference>
<dbReference type="PROSITE" id="PS51318">
    <property type="entry name" value="TAT"/>
    <property type="match status" value="1"/>
</dbReference>
<accession>A0ABV2D434</accession>
<dbReference type="PANTHER" id="PTHR11895:SF73">
    <property type="entry name" value="AMIDASE FAMILY PROTEIN"/>
    <property type="match status" value="1"/>
</dbReference>
<reference evidence="2 3" key="1">
    <citation type="submission" date="2024-07" db="EMBL/GenBank/DDBJ databases">
        <title>Novosphingobium kalidii RD2P27.</title>
        <authorList>
            <person name="Sun J.-Q."/>
        </authorList>
    </citation>
    <scope>NUCLEOTIDE SEQUENCE [LARGE SCALE GENOMIC DNA]</scope>
    <source>
        <strain evidence="2 3">RD2P27</strain>
    </source>
</reference>
<dbReference type="Pfam" id="PF01425">
    <property type="entry name" value="Amidase"/>
    <property type="match status" value="1"/>
</dbReference>
<name>A0ABV2D434_9SPHN</name>
<organism evidence="2 3">
    <name type="scientific">Novosphingobium kalidii</name>
    <dbReference type="NCBI Taxonomy" id="3230299"/>
    <lineage>
        <taxon>Bacteria</taxon>
        <taxon>Pseudomonadati</taxon>
        <taxon>Pseudomonadota</taxon>
        <taxon>Alphaproteobacteria</taxon>
        <taxon>Sphingomonadales</taxon>
        <taxon>Sphingomonadaceae</taxon>
        <taxon>Novosphingobium</taxon>
    </lineage>
</organism>
<feature type="domain" description="Amidase" evidence="1">
    <location>
        <begin position="140"/>
        <end position="552"/>
    </location>
</feature>
<dbReference type="InterPro" id="IPR000120">
    <property type="entry name" value="Amidase"/>
</dbReference>
<dbReference type="PANTHER" id="PTHR11895">
    <property type="entry name" value="TRANSAMIDASE"/>
    <property type="match status" value="1"/>
</dbReference>
<evidence type="ECO:0000313" key="2">
    <source>
        <dbReference type="EMBL" id="MET1756612.1"/>
    </source>
</evidence>
<dbReference type="InterPro" id="IPR036928">
    <property type="entry name" value="AS_sf"/>
</dbReference>
<gene>
    <name evidence="2" type="ORF">ABVV53_14305</name>
</gene>
<dbReference type="Proteomes" id="UP001548713">
    <property type="component" value="Unassembled WGS sequence"/>
</dbReference>
<evidence type="ECO:0000259" key="1">
    <source>
        <dbReference type="Pfam" id="PF01425"/>
    </source>
</evidence>
<comment type="caution">
    <text evidence="2">The sequence shown here is derived from an EMBL/GenBank/DDBJ whole genome shotgun (WGS) entry which is preliminary data.</text>
</comment>
<sequence length="572" mass="60499">MDSMPRRRFVMGLGLAGGAVATAGPLRGATAAPATTIPAACAPLTGLSFTAPEQQQMLGAVDEIVDRARALAQMRFDNDLPPAELFDPRLAGWQREKGIALAAPALPLPNLPTGADDIAFSPAWQLAGWIQSGKLKARALTDIYLDRIARNADRLNCITTLMADAARREAEACDHDLARGHLRGPLHGLPYGLKDLIDTAGVETAWGAEPYRGRVPASDATIVTRMRDAGAIPLAKTSLGAIAYGDIWYGGRTRNPWNTAEGSSGSSAGSAAAVAGGLCAFAIGTETMGSIIAPAARCGAVGLRPTFGRVPRTGAMALCWSLDKIGVLARDPLDTALALKVMNGPDGQDASAIPEPLGRVPQITPANIRVGYRPEWFKAGTAADWAALAAARKAGFTLHEIEMPEVDLEKLGGLVVLEAAAAFQELTASGRDDLLTWQDDIAWPNSWRAAQFETAVNYIQAQRLRRRLMLEFAKTMASVDVILHPNNAGGLLAIGNHCGYPALCLPVAMLKQPTRQGFTDYVAPADVPAGAAMHRVPFNVSITGRLFEEARLVAVGQALARTIGLEPLRPLP</sequence>
<dbReference type="RefSeq" id="WP_353985097.1">
    <property type="nucleotide sequence ID" value="NZ_JBEWLY010000023.1"/>
</dbReference>
<protein>
    <submittedName>
        <fullName evidence="2">Amidase</fullName>
    </submittedName>
</protein>